<dbReference type="Proteomes" id="UP000261948">
    <property type="component" value="Unassembled WGS sequence"/>
</dbReference>
<accession>A0A373FUA7</accession>
<proteinExistence type="predicted"/>
<organism evidence="1 2">
    <name type="scientific">Comamonas testosteroni</name>
    <name type="common">Pseudomonas testosteroni</name>
    <dbReference type="NCBI Taxonomy" id="285"/>
    <lineage>
        <taxon>Bacteria</taxon>
        <taxon>Pseudomonadati</taxon>
        <taxon>Pseudomonadota</taxon>
        <taxon>Betaproteobacteria</taxon>
        <taxon>Burkholderiales</taxon>
        <taxon>Comamonadaceae</taxon>
        <taxon>Comamonas</taxon>
    </lineage>
</organism>
<dbReference type="OrthoDB" id="6872885at2"/>
<name>A0A373FUA7_COMTE</name>
<dbReference type="EMBL" id="QURR01000001">
    <property type="protein sequence ID" value="RGE46989.1"/>
    <property type="molecule type" value="Genomic_DNA"/>
</dbReference>
<reference evidence="1 2" key="1">
    <citation type="submission" date="2018-08" db="EMBL/GenBank/DDBJ databases">
        <title>Comamonas testosteroni strain SWCO2.</title>
        <authorList>
            <person name="Jiang N."/>
            <person name="Zhang X.Z."/>
        </authorList>
    </citation>
    <scope>NUCLEOTIDE SEQUENCE [LARGE SCALE GENOMIC DNA]</scope>
    <source>
        <strain evidence="1 2">SWCO2</strain>
    </source>
</reference>
<comment type="caution">
    <text evidence="1">The sequence shown here is derived from an EMBL/GenBank/DDBJ whole genome shotgun (WGS) entry which is preliminary data.</text>
</comment>
<evidence type="ECO:0000313" key="1">
    <source>
        <dbReference type="EMBL" id="RGE46989.1"/>
    </source>
</evidence>
<sequence length="194" mass="21110">MSDMHCPDCGSSFSLERVVAAQAEHQALDYLLSLAVPVADAVAQYLQLHTPAKQRLTLRKKLALVAQLQPDLSRQCITHKGRDWQAPHANWQAAIAQMLRQANDGTLTTPLSGHTYLYTVLAGMARTVDGEAPGRRDTVVVRGQPMSIGEGLQVAYGGKDPALAAVEERNRQASPMPDHIREQIAALRGKKGNQ</sequence>
<keyword evidence="2" id="KW-1185">Reference proteome</keyword>
<dbReference type="AlphaFoldDB" id="A0A373FUA7"/>
<protein>
    <submittedName>
        <fullName evidence="1">Uncharacterized protein</fullName>
    </submittedName>
</protein>
<evidence type="ECO:0000313" key="2">
    <source>
        <dbReference type="Proteomes" id="UP000261948"/>
    </source>
</evidence>
<gene>
    <name evidence="1" type="ORF">DZC30_00860</name>
</gene>